<accession>A0A1L4D0H2</accession>
<dbReference type="KEGG" id="saqi:AXG55_07125"/>
<evidence type="ECO:0000313" key="3">
    <source>
        <dbReference type="Proteomes" id="UP000184731"/>
    </source>
</evidence>
<dbReference type="SUPFAM" id="SSF53850">
    <property type="entry name" value="Periplasmic binding protein-like II"/>
    <property type="match status" value="1"/>
</dbReference>
<name>A0A1L4D0H2_9BACT</name>
<reference evidence="2 3" key="1">
    <citation type="submission" date="2016-10" db="EMBL/GenBank/DDBJ databases">
        <title>Silvanigrella aquatica sp. nov., isolated from a freshwater lake located in the Black Forest, Germany, description of Silvanigrellaceae fam. nov., Silvanigrellales ord. nov., reclassification of the order Bdellovibrionales in the class Oligoflexia, reclassification of the families Bacteriovoracaceae and Halobacteriovoraceae in the new order Bacteriovoracales ord. nov., and reclassification of the family Pseudobacteriovoracaceae in the order Oligoflexiales.</title>
        <authorList>
            <person name="Hahn M.W."/>
            <person name="Schmidt J."/>
            <person name="Koll U."/>
            <person name="Rohde M."/>
            <person name="Verbag S."/>
            <person name="Pitt A."/>
            <person name="Nakai R."/>
            <person name="Naganuma T."/>
            <person name="Lang E."/>
        </authorList>
    </citation>
    <scope>NUCLEOTIDE SEQUENCE [LARGE SCALE GENOMIC DNA]</scope>
    <source>
        <strain evidence="2 3">MWH-Nonnen-W8red</strain>
    </source>
</reference>
<evidence type="ECO:0000259" key="1">
    <source>
        <dbReference type="SMART" id="SM00062"/>
    </source>
</evidence>
<proteinExistence type="predicted"/>
<organism evidence="2 3">
    <name type="scientific">Silvanigrella aquatica</name>
    <dbReference type="NCBI Taxonomy" id="1915309"/>
    <lineage>
        <taxon>Bacteria</taxon>
        <taxon>Pseudomonadati</taxon>
        <taxon>Bdellovibrionota</taxon>
        <taxon>Oligoflexia</taxon>
        <taxon>Silvanigrellales</taxon>
        <taxon>Silvanigrellaceae</taxon>
        <taxon>Silvanigrella</taxon>
    </lineage>
</organism>
<dbReference type="PANTHER" id="PTHR38834">
    <property type="entry name" value="PERIPLASMIC SUBSTRATE BINDING PROTEIN FAMILY 3"/>
    <property type="match status" value="1"/>
</dbReference>
<protein>
    <recommendedName>
        <fullName evidence="1">Solute-binding protein family 3/N-terminal domain-containing protein</fullName>
    </recommendedName>
</protein>
<dbReference type="AlphaFoldDB" id="A0A1L4D0H2"/>
<evidence type="ECO:0000313" key="2">
    <source>
        <dbReference type="EMBL" id="APJ03688.1"/>
    </source>
</evidence>
<dbReference type="SMART" id="SM00062">
    <property type="entry name" value="PBPb"/>
    <property type="match status" value="1"/>
</dbReference>
<feature type="domain" description="Solute-binding protein family 3/N-terminal" evidence="1">
    <location>
        <begin position="25"/>
        <end position="256"/>
    </location>
</feature>
<dbReference type="STRING" id="1915309.AXG55_07125"/>
<gene>
    <name evidence="2" type="ORF">AXG55_07125</name>
</gene>
<dbReference type="InterPro" id="IPR001638">
    <property type="entry name" value="Solute-binding_3/MltF_N"/>
</dbReference>
<sequence length="258" mass="29074">MKAQILFKIILIIISLSQIKGFCTEITLLADPSFTGEIQETPEKGLGGLGGEIVAKALKAKNIKIKIEWRPWTRAVIESLDNKDNQTFIIPLVRIPEREEKFVWVSKIYNAHTAFITMKHSRRIDTILAAKGATIGVLASSSYRAILVRPENGLKIENIDEVPIDIRNFKKLIGKRIDAWFTINIVAYEAIKTMAKEEHLTVKDFVIGKPTSIQAKYIATTKKTSPQLIKKVRDAVEAFKLTAEYKKIISRIPNSDSK</sequence>
<dbReference type="Proteomes" id="UP000184731">
    <property type="component" value="Chromosome"/>
</dbReference>
<dbReference type="Pfam" id="PF00497">
    <property type="entry name" value="SBP_bac_3"/>
    <property type="match status" value="1"/>
</dbReference>
<keyword evidence="3" id="KW-1185">Reference proteome</keyword>
<dbReference type="EMBL" id="CP017834">
    <property type="protein sequence ID" value="APJ03688.1"/>
    <property type="molecule type" value="Genomic_DNA"/>
</dbReference>
<dbReference type="Gene3D" id="3.40.190.10">
    <property type="entry name" value="Periplasmic binding protein-like II"/>
    <property type="match status" value="2"/>
</dbReference>
<dbReference type="RefSeq" id="WP_233231055.1">
    <property type="nucleotide sequence ID" value="NZ_CP017834.1"/>
</dbReference>
<dbReference type="PANTHER" id="PTHR38834:SF3">
    <property type="entry name" value="SOLUTE-BINDING PROTEIN FAMILY 3_N-TERMINAL DOMAIN-CONTAINING PROTEIN"/>
    <property type="match status" value="1"/>
</dbReference>